<dbReference type="PANTHER" id="PTHR45682">
    <property type="entry name" value="AGAP008228-PA"/>
    <property type="match status" value="1"/>
</dbReference>
<dbReference type="OMA" id="DKKLHCQ"/>
<dbReference type="PROSITE" id="PS50056">
    <property type="entry name" value="TYR_PHOSPHATASE_2"/>
    <property type="match status" value="1"/>
</dbReference>
<proteinExistence type="inferred from homology"/>
<accession>A0A8C1ISZ2</accession>
<comment type="catalytic activity">
    <reaction evidence="4">
        <text>O-phospho-L-seryl-[protein] + H2O = L-seryl-[protein] + phosphate</text>
        <dbReference type="Rhea" id="RHEA:20629"/>
        <dbReference type="Rhea" id="RHEA-COMP:9863"/>
        <dbReference type="Rhea" id="RHEA-COMP:11604"/>
        <dbReference type="ChEBI" id="CHEBI:15377"/>
        <dbReference type="ChEBI" id="CHEBI:29999"/>
        <dbReference type="ChEBI" id="CHEBI:43474"/>
        <dbReference type="ChEBI" id="CHEBI:83421"/>
        <dbReference type="EC" id="3.1.3.16"/>
    </reaction>
</comment>
<keyword evidence="2" id="KW-0378">Hydrolase</keyword>
<dbReference type="PANTHER" id="PTHR45682:SF2">
    <property type="entry name" value="DUAL SPECIFICITY PROTEIN PHOSPHATASE"/>
    <property type="match status" value="1"/>
</dbReference>
<dbReference type="GO" id="GO:0043409">
    <property type="term" value="P:negative regulation of MAPK cascade"/>
    <property type="evidence" value="ECO:0007669"/>
    <property type="project" value="TreeGrafter"/>
</dbReference>
<sequence length="241" mass="26328">MRTKECLRMTFTSLHKSNSTRVLLLTAVCLRVILGGRELFNSSGVSLSSGGGLIMPRLMASGGNGRYQTPPASELQRLLWVKPGASGHLDEVRPGIYIGDMYAAKDKHLLQSLNITYVLNAAHGKFSVNTGASFYRDTKISYHGVEAFDMPSFDLSPFFYSAAKFIKTAMSTPGGKVLVHCAMGLSRSSTLVLAYLMIHEGMTLVEAIKAVAQHRNICPNSGFMEQLRELDKKLHCHGTGL</sequence>
<dbReference type="InterPro" id="IPR020422">
    <property type="entry name" value="TYR_PHOSPHATASE_DUAL_dom"/>
</dbReference>
<feature type="domain" description="Tyrosine-protein phosphatase" evidence="7">
    <location>
        <begin position="88"/>
        <end position="236"/>
    </location>
</feature>
<dbReference type="PRINTS" id="PR01908">
    <property type="entry name" value="ADSPHPHTASE"/>
</dbReference>
<name>A0A8C1ISZ2_CYPCA</name>
<evidence type="ECO:0000256" key="3">
    <source>
        <dbReference type="ARBA" id="ARBA00022912"/>
    </source>
</evidence>
<dbReference type="GO" id="GO:0004722">
    <property type="term" value="F:protein serine/threonine phosphatase activity"/>
    <property type="evidence" value="ECO:0007669"/>
    <property type="project" value="UniProtKB-EC"/>
</dbReference>
<comment type="catalytic activity">
    <reaction evidence="5">
        <text>O-phospho-L-threonyl-[protein] + H2O = L-threonyl-[protein] + phosphate</text>
        <dbReference type="Rhea" id="RHEA:47004"/>
        <dbReference type="Rhea" id="RHEA-COMP:11060"/>
        <dbReference type="Rhea" id="RHEA-COMP:11605"/>
        <dbReference type="ChEBI" id="CHEBI:15377"/>
        <dbReference type="ChEBI" id="CHEBI:30013"/>
        <dbReference type="ChEBI" id="CHEBI:43474"/>
        <dbReference type="ChEBI" id="CHEBI:61977"/>
        <dbReference type="EC" id="3.1.3.16"/>
    </reaction>
</comment>
<dbReference type="InterPro" id="IPR020405">
    <property type="entry name" value="Atypical_DUSP_subfamA"/>
</dbReference>
<dbReference type="Pfam" id="PF00782">
    <property type="entry name" value="DSPc"/>
    <property type="match status" value="1"/>
</dbReference>
<dbReference type="GO" id="GO:0005737">
    <property type="term" value="C:cytoplasm"/>
    <property type="evidence" value="ECO:0007669"/>
    <property type="project" value="TreeGrafter"/>
</dbReference>
<evidence type="ECO:0000313" key="9">
    <source>
        <dbReference type="Ensembl" id="ENSCCRP00010022044.1"/>
    </source>
</evidence>
<dbReference type="GO" id="GO:0008138">
    <property type="term" value="F:protein tyrosine/serine/threonine phosphatase activity"/>
    <property type="evidence" value="ECO:0007669"/>
    <property type="project" value="InterPro"/>
</dbReference>
<dbReference type="InterPro" id="IPR000387">
    <property type="entry name" value="Tyr_Pase_dom"/>
</dbReference>
<comment type="similarity">
    <text evidence="1">Belongs to the protein-tyrosine phosphatase family. Non-receptor class dual specificity subfamily.</text>
</comment>
<dbReference type="InterPro" id="IPR000340">
    <property type="entry name" value="Dual-sp_phosphatase_cat-dom"/>
</dbReference>
<keyword evidence="10" id="KW-1185">Reference proteome</keyword>
<dbReference type="InterPro" id="IPR016130">
    <property type="entry name" value="Tyr_Pase_AS"/>
</dbReference>
<evidence type="ECO:0000259" key="7">
    <source>
        <dbReference type="PROSITE" id="PS50054"/>
    </source>
</evidence>
<reference evidence="9" key="2">
    <citation type="submission" date="2025-09" db="UniProtKB">
        <authorList>
            <consortium name="Ensembl"/>
        </authorList>
    </citation>
    <scope>IDENTIFICATION</scope>
</reference>
<dbReference type="Ensembl" id="ENSCCRT00010024113.1">
    <property type="protein sequence ID" value="ENSCCRP00010022044.1"/>
    <property type="gene ID" value="ENSCCRG00010009506.1"/>
</dbReference>
<dbReference type="PROSITE" id="PS50054">
    <property type="entry name" value="TYR_PHOSPHATASE_DUAL"/>
    <property type="match status" value="1"/>
</dbReference>
<feature type="active site" description="Phosphocysteine intermediate" evidence="6">
    <location>
        <position position="181"/>
    </location>
</feature>
<dbReference type="PRINTS" id="PR01909">
    <property type="entry name" value="ADSPHPHTASEA"/>
</dbReference>
<organism evidence="9 10">
    <name type="scientific">Cyprinus carpio</name>
    <name type="common">Common carp</name>
    <dbReference type="NCBI Taxonomy" id="7962"/>
    <lineage>
        <taxon>Eukaryota</taxon>
        <taxon>Metazoa</taxon>
        <taxon>Chordata</taxon>
        <taxon>Craniata</taxon>
        <taxon>Vertebrata</taxon>
        <taxon>Euteleostomi</taxon>
        <taxon>Actinopterygii</taxon>
        <taxon>Neopterygii</taxon>
        <taxon>Teleostei</taxon>
        <taxon>Ostariophysi</taxon>
        <taxon>Cypriniformes</taxon>
        <taxon>Cyprinidae</taxon>
        <taxon>Cyprininae</taxon>
        <taxon>Cyprinus</taxon>
    </lineage>
</organism>
<dbReference type="GO" id="GO:0033549">
    <property type="term" value="F:MAP kinase phosphatase activity"/>
    <property type="evidence" value="ECO:0007669"/>
    <property type="project" value="TreeGrafter"/>
</dbReference>
<dbReference type="SMART" id="SM00195">
    <property type="entry name" value="DSPc"/>
    <property type="match status" value="1"/>
</dbReference>
<dbReference type="Gene3D" id="3.90.190.10">
    <property type="entry name" value="Protein tyrosine phosphatase superfamily"/>
    <property type="match status" value="1"/>
</dbReference>
<protein>
    <recommendedName>
        <fullName evidence="11">Protein-serine/threonine phosphatase</fullName>
    </recommendedName>
</protein>
<dbReference type="InterPro" id="IPR029021">
    <property type="entry name" value="Prot-tyrosine_phosphatase-like"/>
</dbReference>
<evidence type="ECO:0008006" key="11">
    <source>
        <dbReference type="Google" id="ProtNLM"/>
    </source>
</evidence>
<evidence type="ECO:0000259" key="8">
    <source>
        <dbReference type="PROSITE" id="PS50056"/>
    </source>
</evidence>
<reference evidence="9" key="1">
    <citation type="submission" date="2025-08" db="UniProtKB">
        <authorList>
            <consortium name="Ensembl"/>
        </authorList>
    </citation>
    <scope>IDENTIFICATION</scope>
</reference>
<evidence type="ECO:0000256" key="1">
    <source>
        <dbReference type="ARBA" id="ARBA00008601"/>
    </source>
</evidence>
<dbReference type="Proteomes" id="UP000694427">
    <property type="component" value="Unplaced"/>
</dbReference>
<evidence type="ECO:0000313" key="10">
    <source>
        <dbReference type="Proteomes" id="UP000694427"/>
    </source>
</evidence>
<evidence type="ECO:0000256" key="2">
    <source>
        <dbReference type="ARBA" id="ARBA00022801"/>
    </source>
</evidence>
<dbReference type="SUPFAM" id="SSF52799">
    <property type="entry name" value="(Phosphotyrosine protein) phosphatases II"/>
    <property type="match status" value="1"/>
</dbReference>
<keyword evidence="3" id="KW-0904">Protein phosphatase</keyword>
<evidence type="ECO:0000256" key="4">
    <source>
        <dbReference type="ARBA" id="ARBA00047761"/>
    </source>
</evidence>
<feature type="domain" description="Tyrosine specific protein phosphatases" evidence="8">
    <location>
        <begin position="163"/>
        <end position="215"/>
    </location>
</feature>
<dbReference type="AlphaFoldDB" id="A0A8C1ISZ2"/>
<evidence type="ECO:0000256" key="6">
    <source>
        <dbReference type="PIRSR" id="PIRSR620405-1"/>
    </source>
</evidence>
<evidence type="ECO:0000256" key="5">
    <source>
        <dbReference type="ARBA" id="ARBA00048336"/>
    </source>
</evidence>
<dbReference type="PROSITE" id="PS00383">
    <property type="entry name" value="TYR_PHOSPHATASE_1"/>
    <property type="match status" value="1"/>
</dbReference>